<organism evidence="6 7">
    <name type="scientific">Clavelina lepadiformis</name>
    <name type="common">Light-bulb sea squirt</name>
    <name type="synonym">Ascidia lepadiformis</name>
    <dbReference type="NCBI Taxonomy" id="159417"/>
    <lineage>
        <taxon>Eukaryota</taxon>
        <taxon>Metazoa</taxon>
        <taxon>Chordata</taxon>
        <taxon>Tunicata</taxon>
        <taxon>Ascidiacea</taxon>
        <taxon>Aplousobranchia</taxon>
        <taxon>Clavelinidae</taxon>
        <taxon>Clavelina</taxon>
    </lineage>
</organism>
<reference evidence="6 7" key="1">
    <citation type="submission" date="2024-02" db="EMBL/GenBank/DDBJ databases">
        <authorList>
            <person name="Daric V."/>
            <person name="Darras S."/>
        </authorList>
    </citation>
    <scope>NUCLEOTIDE SEQUENCE [LARGE SCALE GENOMIC DNA]</scope>
</reference>
<keyword evidence="1 4" id="KW-0963">Cytoplasm</keyword>
<gene>
    <name evidence="6" type="ORF">CVLEPA_LOCUS23416</name>
</gene>
<comment type="subunit">
    <text evidence="4">Component of the eukaryotic translation initiation factor 3 (eIF-3) complex.</text>
</comment>
<dbReference type="PROSITE" id="PS50249">
    <property type="entry name" value="MPN"/>
    <property type="match status" value="1"/>
</dbReference>
<dbReference type="InterPro" id="IPR037518">
    <property type="entry name" value="MPN"/>
</dbReference>
<proteinExistence type="inferred from homology"/>
<comment type="function">
    <text evidence="4">Component of the eukaryotic translation initiation factor 3 (eIF-3) complex, which is involved in protein synthesis of a specialized repertoire of mRNAs and, together with other initiation factors, stimulates binding of mRNA and methionyl-tRNAi to the 40S ribosome. The eIF-3 complex specifically targets and initiates translation of a subset of mRNAs involved in cell proliferation.</text>
</comment>
<dbReference type="InterPro" id="IPR045810">
    <property type="entry name" value="eIF3h_C"/>
</dbReference>
<dbReference type="Pfam" id="PF19445">
    <property type="entry name" value="eIF3h_C"/>
    <property type="match status" value="1"/>
</dbReference>
<evidence type="ECO:0000256" key="4">
    <source>
        <dbReference type="HAMAP-Rule" id="MF_03007"/>
    </source>
</evidence>
<dbReference type="Proteomes" id="UP001642483">
    <property type="component" value="Unassembled WGS sequence"/>
</dbReference>
<dbReference type="CDD" id="cd08065">
    <property type="entry name" value="MPN_eIF3h"/>
    <property type="match status" value="1"/>
</dbReference>
<dbReference type="Gene3D" id="3.40.140.10">
    <property type="entry name" value="Cytidine Deaminase, domain 2"/>
    <property type="match status" value="1"/>
</dbReference>
<keyword evidence="3 4" id="KW-0648">Protein biosynthesis</keyword>
<keyword evidence="2 4" id="KW-0396">Initiation factor</keyword>
<comment type="similarity">
    <text evidence="4">Belongs to the eIF-3 subunit H family.</text>
</comment>
<evidence type="ECO:0000256" key="2">
    <source>
        <dbReference type="ARBA" id="ARBA00022540"/>
    </source>
</evidence>
<dbReference type="InterPro" id="IPR027524">
    <property type="entry name" value="eIF3h"/>
</dbReference>
<evidence type="ECO:0000256" key="1">
    <source>
        <dbReference type="ARBA" id="ARBA00022490"/>
    </source>
</evidence>
<dbReference type="HAMAP" id="MF_03007">
    <property type="entry name" value="eIF3h"/>
    <property type="match status" value="1"/>
</dbReference>
<dbReference type="InterPro" id="IPR050242">
    <property type="entry name" value="JAMM_MPN+_peptidase_M67A"/>
</dbReference>
<evidence type="ECO:0000313" key="6">
    <source>
        <dbReference type="EMBL" id="CAK8690855.1"/>
    </source>
</evidence>
<evidence type="ECO:0000259" key="5">
    <source>
        <dbReference type="PROSITE" id="PS50249"/>
    </source>
</evidence>
<dbReference type="SMART" id="SM00232">
    <property type="entry name" value="JAB_MPN"/>
    <property type="match status" value="1"/>
</dbReference>
<evidence type="ECO:0000313" key="7">
    <source>
        <dbReference type="Proteomes" id="UP001642483"/>
    </source>
</evidence>
<keyword evidence="7" id="KW-1185">Reference proteome</keyword>
<comment type="subcellular location">
    <subcellularLocation>
        <location evidence="4">Cytoplasm</location>
    </subcellularLocation>
</comment>
<evidence type="ECO:0000256" key="3">
    <source>
        <dbReference type="ARBA" id="ARBA00022917"/>
    </source>
</evidence>
<sequence>MSSTEPVVKQVQIGGLVVLKLIKHCEEDSGGPELVQGVLLGLVVGETLEITNCFPFPRTTENSDFDEVQYNEYQMDMMRSLRHVNIDHLHVGWYQSSNHGNFVNRAFLDSQFLYQSSIEESVVLIYDPLKTAQGCLSLKAYRLTPKMMSMYDSKHFTLETIKAEGLSFNDMYEEVPINIKNSPLSNMLLLKLKKENPVPEKVEYLNLSHSSSLERQLRLMMSSVDELTQESGKFVQYQRSAAKQHQSKLLYQQKRTVENAARAQRGEPPLPEEDFNKILRPIQQPARIDALLAAGQVSAYCDKVSSFSTQSLGRIFMAQAMDNKD</sequence>
<name>A0ABP0GL00_CLALP</name>
<dbReference type="EMBL" id="CAWYQH010000119">
    <property type="protein sequence ID" value="CAK8690855.1"/>
    <property type="molecule type" value="Genomic_DNA"/>
</dbReference>
<comment type="caution">
    <text evidence="6">The sequence shown here is derived from an EMBL/GenBank/DDBJ whole genome shotgun (WGS) entry which is preliminary data.</text>
</comment>
<dbReference type="InterPro" id="IPR000555">
    <property type="entry name" value="JAMM/MPN+_dom"/>
</dbReference>
<feature type="domain" description="MPN" evidence="5">
    <location>
        <begin position="11"/>
        <end position="147"/>
    </location>
</feature>
<dbReference type="PANTHER" id="PTHR10410">
    <property type="entry name" value="EUKARYOTIC TRANSLATION INITIATION FACTOR 3 -RELATED"/>
    <property type="match status" value="1"/>
</dbReference>
<dbReference type="Pfam" id="PF01398">
    <property type="entry name" value="JAB"/>
    <property type="match status" value="1"/>
</dbReference>
<protein>
    <recommendedName>
        <fullName evidence="4">Eukaryotic translation initiation factor 3 subunit H</fullName>
        <shortName evidence="4">eIF3h</shortName>
    </recommendedName>
</protein>
<accession>A0ABP0GL00</accession>